<evidence type="ECO:0000256" key="3">
    <source>
        <dbReference type="SAM" id="MobiDB-lite"/>
    </source>
</evidence>
<dbReference type="AlphaFoldDB" id="A0A8H5BEE7"/>
<keyword evidence="6" id="KW-1185">Reference proteome</keyword>
<feature type="compositionally biased region" description="Basic residues" evidence="3">
    <location>
        <begin position="542"/>
        <end position="551"/>
    </location>
</feature>
<comment type="caution">
    <text evidence="5">The sequence shown here is derived from an EMBL/GenBank/DDBJ whole genome shotgun (WGS) entry which is preliminary data.</text>
</comment>
<feature type="domain" description="RRM" evidence="4">
    <location>
        <begin position="229"/>
        <end position="311"/>
    </location>
</feature>
<evidence type="ECO:0000313" key="5">
    <source>
        <dbReference type="EMBL" id="KAF5321376.1"/>
    </source>
</evidence>
<dbReference type="InterPro" id="IPR000504">
    <property type="entry name" value="RRM_dom"/>
</dbReference>
<dbReference type="PROSITE" id="PS50102">
    <property type="entry name" value="RRM"/>
    <property type="match status" value="2"/>
</dbReference>
<feature type="region of interest" description="Disordered" evidence="3">
    <location>
        <begin position="1"/>
        <end position="20"/>
    </location>
</feature>
<sequence>MSEPSSSRNPSPEPKVEKKLKKKRKLIAEDVVVAKVDDEDTIAALKVEKKLKKKSSKKTIKEVADDDAIVVDGEADAALIEVKAAKKSKKGKGAVVEENSVTVEEAMEVDETTETVAEPAEPKADKKLKRKRKGIAEEEEAPKAEEADSGDESDAADEGEALVDEPVLSHAERRKRKKEAKLAAKLKAATGEEDADAEDGDASATKKRKLKDGSAKALTDVTTALKRKNSVWVGNLSFKTQADNLKTFFDGVGEITRINMPTKPPAGPGMKPENRGFAYVDFATPEAKAIAIALSENPLLGRKLLIKDGDDFAGRPAAIAAEHAITDPTLAHKTHSKTAQKILRAQKQPPAPTLFFGNLPFDTTDDTIRELLEAHRSYATARKSKDDDGEGEEKAKEVWIRKVRMGTFEDTGACKGFAFVDFMTVEHATSALINPRNHHLNGRKLVVEYAGPDAVRRGAPKGKGDGVFKGSRAARPERIWGGDKSTAPRKSGGAQDQDQEHDGEVPGGRGEGETVGASAAGEEAPSKRSWEHKETSQLNKDGRHKGPRSRPKPGAALALAKRESIAIVPSQGQKITF</sequence>
<feature type="region of interest" description="Disordered" evidence="3">
    <location>
        <begin position="454"/>
        <end position="560"/>
    </location>
</feature>
<dbReference type="PANTHER" id="PTHR23236">
    <property type="entry name" value="EUKARYOTIC TRANSLATION INITIATION FACTOR 4B/4H"/>
    <property type="match status" value="1"/>
</dbReference>
<dbReference type="Pfam" id="PF00076">
    <property type="entry name" value="RRM_1"/>
    <property type="match status" value="1"/>
</dbReference>
<dbReference type="Gene3D" id="3.30.70.330">
    <property type="match status" value="2"/>
</dbReference>
<feature type="compositionally biased region" description="Basic and acidic residues" evidence="3">
    <location>
        <begin position="524"/>
        <end position="535"/>
    </location>
</feature>
<dbReference type="SMART" id="SM00360">
    <property type="entry name" value="RRM"/>
    <property type="match status" value="2"/>
</dbReference>
<dbReference type="OrthoDB" id="439808at2759"/>
<feature type="domain" description="RRM" evidence="4">
    <location>
        <begin position="352"/>
        <end position="452"/>
    </location>
</feature>
<dbReference type="EMBL" id="JAACJJ010000028">
    <property type="protein sequence ID" value="KAF5321376.1"/>
    <property type="molecule type" value="Genomic_DNA"/>
</dbReference>
<dbReference type="InterPro" id="IPR035979">
    <property type="entry name" value="RBD_domain_sf"/>
</dbReference>
<organism evidence="5 6">
    <name type="scientific">Psilocybe cf. subviscida</name>
    <dbReference type="NCBI Taxonomy" id="2480587"/>
    <lineage>
        <taxon>Eukaryota</taxon>
        <taxon>Fungi</taxon>
        <taxon>Dikarya</taxon>
        <taxon>Basidiomycota</taxon>
        <taxon>Agaricomycotina</taxon>
        <taxon>Agaricomycetes</taxon>
        <taxon>Agaricomycetidae</taxon>
        <taxon>Agaricales</taxon>
        <taxon>Agaricineae</taxon>
        <taxon>Strophariaceae</taxon>
        <taxon>Psilocybe</taxon>
    </lineage>
</organism>
<feature type="compositionally biased region" description="Acidic residues" evidence="3">
    <location>
        <begin position="191"/>
        <end position="201"/>
    </location>
</feature>
<dbReference type="PANTHER" id="PTHR23236:SF95">
    <property type="entry name" value="NUCLEOLAR PROTEIN 13"/>
    <property type="match status" value="1"/>
</dbReference>
<keyword evidence="1 2" id="KW-0694">RNA-binding</keyword>
<accession>A0A8H5BEE7</accession>
<dbReference type="SUPFAM" id="SSF54928">
    <property type="entry name" value="RNA-binding domain, RBD"/>
    <property type="match status" value="1"/>
</dbReference>
<reference evidence="5 6" key="1">
    <citation type="journal article" date="2020" name="ISME J.">
        <title>Uncovering the hidden diversity of litter-decomposition mechanisms in mushroom-forming fungi.</title>
        <authorList>
            <person name="Floudas D."/>
            <person name="Bentzer J."/>
            <person name="Ahren D."/>
            <person name="Johansson T."/>
            <person name="Persson P."/>
            <person name="Tunlid A."/>
        </authorList>
    </citation>
    <scope>NUCLEOTIDE SEQUENCE [LARGE SCALE GENOMIC DNA]</scope>
    <source>
        <strain evidence="5 6">CBS 101986</strain>
    </source>
</reference>
<dbReference type="GO" id="GO:0003723">
    <property type="term" value="F:RNA binding"/>
    <property type="evidence" value="ECO:0007669"/>
    <property type="project" value="UniProtKB-UniRule"/>
</dbReference>
<evidence type="ECO:0000256" key="2">
    <source>
        <dbReference type="PROSITE-ProRule" id="PRU00176"/>
    </source>
</evidence>
<evidence type="ECO:0000259" key="4">
    <source>
        <dbReference type="PROSITE" id="PS50102"/>
    </source>
</evidence>
<name>A0A8H5BEE7_9AGAR</name>
<dbReference type="InterPro" id="IPR012677">
    <property type="entry name" value="Nucleotide-bd_a/b_plait_sf"/>
</dbReference>
<evidence type="ECO:0000256" key="1">
    <source>
        <dbReference type="ARBA" id="ARBA00022884"/>
    </source>
</evidence>
<gene>
    <name evidence="5" type="ORF">D9619_000717</name>
</gene>
<feature type="region of interest" description="Disordered" evidence="3">
    <location>
        <begin position="105"/>
        <end position="212"/>
    </location>
</feature>
<dbReference type="GO" id="GO:0005730">
    <property type="term" value="C:nucleolus"/>
    <property type="evidence" value="ECO:0007669"/>
    <property type="project" value="TreeGrafter"/>
</dbReference>
<feature type="compositionally biased region" description="Low complexity" evidence="3">
    <location>
        <begin position="1"/>
        <end position="10"/>
    </location>
</feature>
<proteinExistence type="predicted"/>
<dbReference type="Proteomes" id="UP000567179">
    <property type="component" value="Unassembled WGS sequence"/>
</dbReference>
<evidence type="ECO:0000313" key="6">
    <source>
        <dbReference type="Proteomes" id="UP000567179"/>
    </source>
</evidence>
<feature type="compositionally biased region" description="Acidic residues" evidence="3">
    <location>
        <begin position="147"/>
        <end position="163"/>
    </location>
</feature>
<protein>
    <recommendedName>
        <fullName evidence="4">RRM domain-containing protein</fullName>
    </recommendedName>
</protein>